<accession>A0A1W6KAV4</accession>
<dbReference type="GeneID" id="77256427"/>
<feature type="region of interest" description="Disordered" evidence="1">
    <location>
        <begin position="1"/>
        <end position="20"/>
    </location>
</feature>
<dbReference type="PIRSF" id="PIRSF037442">
    <property type="entry name" value="UCP037442_abhydr"/>
    <property type="match status" value="1"/>
</dbReference>
<keyword evidence="3" id="KW-0031">Aminopeptidase</keyword>
<dbReference type="SUPFAM" id="SSF53474">
    <property type="entry name" value="alpha/beta-Hydrolases"/>
    <property type="match status" value="1"/>
</dbReference>
<dbReference type="InterPro" id="IPR017208">
    <property type="entry name" value="UCP037442_abhydr"/>
</dbReference>
<organism evidence="3 4">
    <name type="scientific">Marinobacter salarius</name>
    <dbReference type="NCBI Taxonomy" id="1420917"/>
    <lineage>
        <taxon>Bacteria</taxon>
        <taxon>Pseudomonadati</taxon>
        <taxon>Pseudomonadota</taxon>
        <taxon>Gammaproteobacteria</taxon>
        <taxon>Pseudomonadales</taxon>
        <taxon>Marinobacteraceae</taxon>
        <taxon>Marinobacter</taxon>
    </lineage>
</organism>
<evidence type="ECO:0000259" key="2">
    <source>
        <dbReference type="Pfam" id="PF12146"/>
    </source>
</evidence>
<sequence>MSARESSLPPTNRKDVPVTTPGGHRIQLRVFPAAQSSSVVIVAGAMGVGQHCYEKFARYLSSQGFTAITFDYFGMGASLNSHLRDCPVKVTEWGSEDCRAVIDFARQHYPGQRLQWIGHSVGGQLLGMTPNVNDLDHAVTVACGSGYWRENSPPTKRIAWFLWYFMAPVSVRMFGYFPGKRLNIVGDLPPNVIRQWRQWCLDPEYAVGKEGRELRDQFAAVKVPISAVAFSDDEMMSRRNVDSLHSFYTHAAVTMHRVHPKEVGESRIGHLGWFREQYETSIWQNTLLPLLR</sequence>
<dbReference type="InterPro" id="IPR022742">
    <property type="entry name" value="Hydrolase_4"/>
</dbReference>
<proteinExistence type="predicted"/>
<dbReference type="Pfam" id="PF12146">
    <property type="entry name" value="Hydrolase_4"/>
    <property type="match status" value="1"/>
</dbReference>
<dbReference type="EMBL" id="CP020931">
    <property type="protein sequence ID" value="ARM84553.1"/>
    <property type="molecule type" value="Genomic_DNA"/>
</dbReference>
<evidence type="ECO:0000313" key="3">
    <source>
        <dbReference type="EMBL" id="ARM84553.1"/>
    </source>
</evidence>
<feature type="compositionally biased region" description="Polar residues" evidence="1">
    <location>
        <begin position="1"/>
        <end position="10"/>
    </location>
</feature>
<dbReference type="AlphaFoldDB" id="A0A1W6KAV4"/>
<feature type="domain" description="Serine aminopeptidase S33" evidence="2">
    <location>
        <begin position="39"/>
        <end position="161"/>
    </location>
</feature>
<dbReference type="InterPro" id="IPR029058">
    <property type="entry name" value="AB_hydrolase_fold"/>
</dbReference>
<dbReference type="GO" id="GO:0004177">
    <property type="term" value="F:aminopeptidase activity"/>
    <property type="evidence" value="ECO:0007669"/>
    <property type="project" value="UniProtKB-KW"/>
</dbReference>
<dbReference type="Proteomes" id="UP000193100">
    <property type="component" value="Chromosome"/>
</dbReference>
<dbReference type="Gene3D" id="3.40.50.1820">
    <property type="entry name" value="alpha/beta hydrolase"/>
    <property type="match status" value="1"/>
</dbReference>
<reference evidence="3 4" key="1">
    <citation type="submission" date="2017-04" db="EMBL/GenBank/DDBJ databases">
        <title>Genome Sequence of Marinobacter salarius strain SMR5 Isolated from a culture of the Diatom Skeletonema marinoi.</title>
        <authorList>
            <person name="Topel M."/>
            <person name="Pinder M.I.M."/>
            <person name="Johansson O.N."/>
            <person name="Kourtchenko O."/>
            <person name="Godhe A."/>
            <person name="Clarke A.K."/>
        </authorList>
    </citation>
    <scope>NUCLEOTIDE SEQUENCE [LARGE SCALE GENOMIC DNA]</scope>
    <source>
        <strain evidence="3 4">SMR5</strain>
    </source>
</reference>
<evidence type="ECO:0000256" key="1">
    <source>
        <dbReference type="SAM" id="MobiDB-lite"/>
    </source>
</evidence>
<dbReference type="RefSeq" id="WP_085680987.1">
    <property type="nucleotide sequence ID" value="NZ_CP020931.1"/>
</dbReference>
<keyword evidence="3" id="KW-0378">Hydrolase</keyword>
<protein>
    <submittedName>
        <fullName evidence="3">Serine aminopeptidase, S33</fullName>
    </submittedName>
</protein>
<gene>
    <name evidence="3" type="ORF">MARSALSMR5_02490</name>
</gene>
<name>A0A1W6KAV4_9GAMM</name>
<evidence type="ECO:0000313" key="4">
    <source>
        <dbReference type="Proteomes" id="UP000193100"/>
    </source>
</evidence>
<keyword evidence="3" id="KW-0645">Protease</keyword>